<dbReference type="Pfam" id="PF04542">
    <property type="entry name" value="Sigma70_r2"/>
    <property type="match status" value="1"/>
</dbReference>
<dbReference type="HOGENOM" id="CLU_035311_1_0_11"/>
<evidence type="ECO:0000259" key="5">
    <source>
        <dbReference type="Pfam" id="PF04542"/>
    </source>
</evidence>
<name>Z9JNZ7_9MICO</name>
<keyword evidence="9" id="KW-1185">Reference proteome</keyword>
<keyword evidence="2" id="KW-0805">Transcription regulation</keyword>
<gene>
    <name evidence="8" type="ORF">BF93_09960</name>
</gene>
<keyword evidence="4" id="KW-0804">Transcription</keyword>
<dbReference type="Pfam" id="PF20239">
    <property type="entry name" value="DUF6596"/>
    <property type="match status" value="1"/>
</dbReference>
<accession>Z9JNZ7</accession>
<dbReference type="GO" id="GO:0016987">
    <property type="term" value="F:sigma factor activity"/>
    <property type="evidence" value="ECO:0007669"/>
    <property type="project" value="UniProtKB-KW"/>
</dbReference>
<evidence type="ECO:0000313" key="9">
    <source>
        <dbReference type="Proteomes" id="UP000023067"/>
    </source>
</evidence>
<dbReference type="SUPFAM" id="SSF88946">
    <property type="entry name" value="Sigma2 domain of RNA polymerase sigma factors"/>
    <property type="match status" value="1"/>
</dbReference>
<feature type="domain" description="DUF6596" evidence="7">
    <location>
        <begin position="184"/>
        <end position="284"/>
    </location>
</feature>
<dbReference type="OrthoDB" id="9780299at2"/>
<dbReference type="InterPro" id="IPR046531">
    <property type="entry name" value="DUF6596"/>
</dbReference>
<dbReference type="GO" id="GO:0006352">
    <property type="term" value="P:DNA-templated transcription initiation"/>
    <property type="evidence" value="ECO:0007669"/>
    <property type="project" value="InterPro"/>
</dbReference>
<dbReference type="AlphaFoldDB" id="Z9JNZ7"/>
<evidence type="ECO:0000256" key="4">
    <source>
        <dbReference type="ARBA" id="ARBA00023163"/>
    </source>
</evidence>
<evidence type="ECO:0000256" key="1">
    <source>
        <dbReference type="ARBA" id="ARBA00010641"/>
    </source>
</evidence>
<organism evidence="8 9">
    <name type="scientific">Brachybacterium phenoliresistens</name>
    <dbReference type="NCBI Taxonomy" id="396014"/>
    <lineage>
        <taxon>Bacteria</taxon>
        <taxon>Bacillati</taxon>
        <taxon>Actinomycetota</taxon>
        <taxon>Actinomycetes</taxon>
        <taxon>Micrococcales</taxon>
        <taxon>Dermabacteraceae</taxon>
        <taxon>Brachybacterium</taxon>
    </lineage>
</organism>
<feature type="domain" description="RNA polymerase sigma factor 70 region 4 type 2" evidence="6">
    <location>
        <begin position="114"/>
        <end position="166"/>
    </location>
</feature>
<sequence>MPDAAAVRAAVASAHREEWAAVVAATVRVTRDLDLAEDCAQDAFAAAVQHWPREGVPHRPGAWLTTVARRRALDALRRGAVGARTLPLLAVEEKRAPDPADVVAGGLDDDRLRLILTCCHPALDRSAQVALTLRLVCGLSTAEVARAFLVQESAMAARLTRAKKKIAQARIPFRAPAPEELDERLDGALAVVHLVVTTGHTAFSGEALHREDLLETGTRLARLLHDLVPRDPRVSGLLALVLLTDARRTARLSPAGEAVLLAQQDRGRWDQGMIAEGAALVERSLRAGITRYGIQAAIAATHAAAPSWEETDWPEILALYDELLARWPSPVVALNRAVALSYRDGPAAGLAALEALRSDPIAEIYPYLAAAEADMLRRLGRRDEAAQACASAIALTRNEVEKAQLQAQLRELTGQG</sequence>
<dbReference type="eggNOG" id="COG4941">
    <property type="taxonomic scope" value="Bacteria"/>
</dbReference>
<dbReference type="Pfam" id="PF08281">
    <property type="entry name" value="Sigma70_r4_2"/>
    <property type="match status" value="1"/>
</dbReference>
<evidence type="ECO:0000313" key="8">
    <source>
        <dbReference type="EMBL" id="EWS79738.1"/>
    </source>
</evidence>
<comment type="caution">
    <text evidence="8">The sequence shown here is derived from an EMBL/GenBank/DDBJ whole genome shotgun (WGS) entry which is preliminary data.</text>
</comment>
<dbReference type="InterPro" id="IPR007627">
    <property type="entry name" value="RNA_pol_sigma70_r2"/>
</dbReference>
<dbReference type="NCBIfam" id="TIGR02937">
    <property type="entry name" value="sigma70-ECF"/>
    <property type="match status" value="1"/>
</dbReference>
<dbReference type="PANTHER" id="PTHR47756:SF2">
    <property type="entry name" value="BLL6612 PROTEIN"/>
    <property type="match status" value="1"/>
</dbReference>
<protein>
    <submittedName>
        <fullName evidence="8">RNA polymerase subunit sigma-24</fullName>
    </submittedName>
</protein>
<dbReference type="Gene3D" id="1.10.1740.10">
    <property type="match status" value="1"/>
</dbReference>
<dbReference type="EMBL" id="JDYK01000026">
    <property type="protein sequence ID" value="EWS79738.1"/>
    <property type="molecule type" value="Genomic_DNA"/>
</dbReference>
<reference evidence="8 9" key="1">
    <citation type="submission" date="2014-02" db="EMBL/GenBank/DDBJ databases">
        <title>Genome sequence of Brachybacterium phenoliresistens strain W13A50.</title>
        <authorList>
            <person name="Wang X."/>
        </authorList>
    </citation>
    <scope>NUCLEOTIDE SEQUENCE [LARGE SCALE GENOMIC DNA]</scope>
    <source>
        <strain evidence="8 9">W13A50</strain>
    </source>
</reference>
<evidence type="ECO:0000259" key="6">
    <source>
        <dbReference type="Pfam" id="PF08281"/>
    </source>
</evidence>
<dbReference type="SUPFAM" id="SSF88659">
    <property type="entry name" value="Sigma3 and sigma4 domains of RNA polymerase sigma factors"/>
    <property type="match status" value="1"/>
</dbReference>
<keyword evidence="3" id="KW-0731">Sigma factor</keyword>
<dbReference type="InterPro" id="IPR014284">
    <property type="entry name" value="RNA_pol_sigma-70_dom"/>
</dbReference>
<comment type="similarity">
    <text evidence="1">Belongs to the sigma-70 factor family. ECF subfamily.</text>
</comment>
<dbReference type="STRING" id="396014.BF93_09960"/>
<dbReference type="InterPro" id="IPR013249">
    <property type="entry name" value="RNA_pol_sigma70_r4_t2"/>
</dbReference>
<dbReference type="InterPro" id="IPR013325">
    <property type="entry name" value="RNA_pol_sigma_r2"/>
</dbReference>
<dbReference type="Proteomes" id="UP000023067">
    <property type="component" value="Unassembled WGS sequence"/>
</dbReference>
<evidence type="ECO:0000259" key="7">
    <source>
        <dbReference type="Pfam" id="PF20239"/>
    </source>
</evidence>
<dbReference type="PATRIC" id="fig|396014.3.peg.3487"/>
<evidence type="ECO:0000256" key="3">
    <source>
        <dbReference type="ARBA" id="ARBA00023082"/>
    </source>
</evidence>
<dbReference type="InterPro" id="IPR013324">
    <property type="entry name" value="RNA_pol_sigma_r3/r4-like"/>
</dbReference>
<feature type="domain" description="RNA polymerase sigma-70 region 2" evidence="5">
    <location>
        <begin position="22"/>
        <end position="78"/>
    </location>
</feature>
<dbReference type="PANTHER" id="PTHR47756">
    <property type="entry name" value="BLL6612 PROTEIN-RELATED"/>
    <property type="match status" value="1"/>
</dbReference>
<proteinExistence type="inferred from homology"/>
<evidence type="ECO:0000256" key="2">
    <source>
        <dbReference type="ARBA" id="ARBA00023015"/>
    </source>
</evidence>
<dbReference type="GO" id="GO:0003677">
    <property type="term" value="F:DNA binding"/>
    <property type="evidence" value="ECO:0007669"/>
    <property type="project" value="InterPro"/>
</dbReference>